<sequence length="101" mass="11389">MDTLAQHHPEFVSLAWGTVKLFLMVPIEYQKIQESVTLNLSRIGSKLELMGLLMRFFPTEGVVDSAGAVYASIAEFLEVSLRWLRNNWLGTSHCASSHPRI</sequence>
<evidence type="ECO:0000313" key="3">
    <source>
        <dbReference type="Proteomes" id="UP001174936"/>
    </source>
</evidence>
<reference evidence="2" key="1">
    <citation type="submission" date="2023-06" db="EMBL/GenBank/DDBJ databases">
        <title>Genome-scale phylogeny and comparative genomics of the fungal order Sordariales.</title>
        <authorList>
            <consortium name="Lawrence Berkeley National Laboratory"/>
            <person name="Hensen N."/>
            <person name="Bonometti L."/>
            <person name="Westerberg I."/>
            <person name="Brannstrom I.O."/>
            <person name="Guillou S."/>
            <person name="Cros-Aarteil S."/>
            <person name="Calhoun S."/>
            <person name="Haridas S."/>
            <person name="Kuo A."/>
            <person name="Mondo S."/>
            <person name="Pangilinan J."/>
            <person name="Riley R."/>
            <person name="Labutti K."/>
            <person name="Andreopoulos B."/>
            <person name="Lipzen A."/>
            <person name="Chen C."/>
            <person name="Yanf M."/>
            <person name="Daum C."/>
            <person name="Ng V."/>
            <person name="Clum A."/>
            <person name="Steindorff A."/>
            <person name="Ohm R."/>
            <person name="Martin F."/>
            <person name="Silar P."/>
            <person name="Natvig D."/>
            <person name="Lalanne C."/>
            <person name="Gautier V."/>
            <person name="Ament-Velasquez S.L."/>
            <person name="Kruys A."/>
            <person name="Hutchinson M.I."/>
            <person name="Powell A.J."/>
            <person name="Barry K."/>
            <person name="Miller A.N."/>
            <person name="Grigoriev I.V."/>
            <person name="Debuchy R."/>
            <person name="Gladieux P."/>
            <person name="Thoren M.H."/>
            <person name="Johannesson H."/>
        </authorList>
    </citation>
    <scope>NUCLEOTIDE SEQUENCE</scope>
    <source>
        <strain evidence="2">SMH2532-1</strain>
    </source>
</reference>
<dbReference type="Proteomes" id="UP001174936">
    <property type="component" value="Unassembled WGS sequence"/>
</dbReference>
<dbReference type="Pfam" id="PF24809">
    <property type="entry name" value="DUF7708"/>
    <property type="match status" value="1"/>
</dbReference>
<protein>
    <recommendedName>
        <fullName evidence="1">DUF7708 domain-containing protein</fullName>
    </recommendedName>
</protein>
<keyword evidence="3" id="KW-1185">Reference proteome</keyword>
<feature type="domain" description="DUF7708" evidence="1">
    <location>
        <begin position="1"/>
        <end position="90"/>
    </location>
</feature>
<proteinExistence type="predicted"/>
<evidence type="ECO:0000313" key="2">
    <source>
        <dbReference type="EMBL" id="KAK0646775.1"/>
    </source>
</evidence>
<gene>
    <name evidence="2" type="ORF">B0T16DRAFT_329407</name>
</gene>
<comment type="caution">
    <text evidence="2">The sequence shown here is derived from an EMBL/GenBank/DDBJ whole genome shotgun (WGS) entry which is preliminary data.</text>
</comment>
<dbReference type="InterPro" id="IPR056125">
    <property type="entry name" value="DUF7708"/>
</dbReference>
<evidence type="ECO:0000259" key="1">
    <source>
        <dbReference type="Pfam" id="PF24809"/>
    </source>
</evidence>
<accession>A0AA40CPY2</accession>
<dbReference type="EMBL" id="JAULSV010000004">
    <property type="protein sequence ID" value="KAK0646775.1"/>
    <property type="molecule type" value="Genomic_DNA"/>
</dbReference>
<name>A0AA40CPY2_9PEZI</name>
<organism evidence="2 3">
    <name type="scientific">Cercophora newfieldiana</name>
    <dbReference type="NCBI Taxonomy" id="92897"/>
    <lineage>
        <taxon>Eukaryota</taxon>
        <taxon>Fungi</taxon>
        <taxon>Dikarya</taxon>
        <taxon>Ascomycota</taxon>
        <taxon>Pezizomycotina</taxon>
        <taxon>Sordariomycetes</taxon>
        <taxon>Sordariomycetidae</taxon>
        <taxon>Sordariales</taxon>
        <taxon>Lasiosphaeriaceae</taxon>
        <taxon>Cercophora</taxon>
    </lineage>
</organism>
<dbReference type="AlphaFoldDB" id="A0AA40CPY2"/>